<feature type="compositionally biased region" description="Polar residues" evidence="1">
    <location>
        <begin position="327"/>
        <end position="339"/>
    </location>
</feature>
<sequence length="339" mass="36801">MRHTADTESAAALSAATTLSLRDRMDATEALTDCRTPFQDIVGLTKDRFASLGEDMRSSEVFAEVELQQNGNGLMNDNTEVNKLLNPASDGRNPIPETEKSNSSPQSRRLLEQSNGYRIHSCYDMITGVGVVHVDARREGVAGARQKRKPTTKRRRCTQNHPTNPLQSAAIVAKQNAPSVTETQATGTSSTWQSSDILLRKKAAPCTDLEPANTVPTSCSIGKCTSAGRPREHSMPESPALGLLQPAVGNITDGFTPSSRKQHNKQGARRQDEAKSRQDKNTPASRESLRTNIESMPGIDENIQDLIATYLVKAQNVRTPDSDMKAGSSTKSVPESSKD</sequence>
<evidence type="ECO:0000313" key="3">
    <source>
        <dbReference type="Proteomes" id="UP000593566"/>
    </source>
</evidence>
<dbReference type="EMBL" id="JACCJB010000024">
    <property type="protein sequence ID" value="KAF6218059.1"/>
    <property type="molecule type" value="Genomic_DNA"/>
</dbReference>
<feature type="compositionally biased region" description="Basic and acidic residues" evidence="1">
    <location>
        <begin position="269"/>
        <end position="280"/>
    </location>
</feature>
<keyword evidence="3" id="KW-1185">Reference proteome</keyword>
<dbReference type="Proteomes" id="UP000593566">
    <property type="component" value="Unassembled WGS sequence"/>
</dbReference>
<feature type="compositionally biased region" description="Basic residues" evidence="1">
    <location>
        <begin position="145"/>
        <end position="158"/>
    </location>
</feature>
<comment type="caution">
    <text evidence="2">The sequence shown here is derived from an EMBL/GenBank/DDBJ whole genome shotgun (WGS) entry which is preliminary data.</text>
</comment>
<organism evidence="2 3">
    <name type="scientific">Letharia lupina</name>
    <dbReference type="NCBI Taxonomy" id="560253"/>
    <lineage>
        <taxon>Eukaryota</taxon>
        <taxon>Fungi</taxon>
        <taxon>Dikarya</taxon>
        <taxon>Ascomycota</taxon>
        <taxon>Pezizomycotina</taxon>
        <taxon>Lecanoromycetes</taxon>
        <taxon>OSLEUM clade</taxon>
        <taxon>Lecanoromycetidae</taxon>
        <taxon>Lecanorales</taxon>
        <taxon>Lecanorineae</taxon>
        <taxon>Parmeliaceae</taxon>
        <taxon>Letharia</taxon>
    </lineage>
</organism>
<gene>
    <name evidence="2" type="ORF">HO133_006471</name>
</gene>
<accession>A0A8H6F809</accession>
<dbReference type="RefSeq" id="XP_037147494.1">
    <property type="nucleotide sequence ID" value="XM_037297369.1"/>
</dbReference>
<dbReference type="GeneID" id="59334872"/>
<evidence type="ECO:0000313" key="2">
    <source>
        <dbReference type="EMBL" id="KAF6218059.1"/>
    </source>
</evidence>
<dbReference type="AlphaFoldDB" id="A0A8H6F809"/>
<reference evidence="2 3" key="1">
    <citation type="journal article" date="2020" name="Genomics">
        <title>Complete, high-quality genomes from long-read metagenomic sequencing of two wolf lichen thalli reveals enigmatic genome architecture.</title>
        <authorList>
            <person name="McKenzie S.K."/>
            <person name="Walston R.F."/>
            <person name="Allen J.L."/>
        </authorList>
    </citation>
    <scope>NUCLEOTIDE SEQUENCE [LARGE SCALE GENOMIC DNA]</scope>
    <source>
        <strain evidence="2">WasteWater1</strain>
    </source>
</reference>
<feature type="compositionally biased region" description="Polar residues" evidence="1">
    <location>
        <begin position="281"/>
        <end position="294"/>
    </location>
</feature>
<feature type="region of interest" description="Disordered" evidence="1">
    <location>
        <begin position="316"/>
        <end position="339"/>
    </location>
</feature>
<feature type="region of interest" description="Disordered" evidence="1">
    <location>
        <begin position="247"/>
        <end position="299"/>
    </location>
</feature>
<protein>
    <submittedName>
        <fullName evidence="2">Uncharacterized protein</fullName>
    </submittedName>
</protein>
<feature type="compositionally biased region" description="Polar residues" evidence="1">
    <location>
        <begin position="101"/>
        <end position="110"/>
    </location>
</feature>
<evidence type="ECO:0000256" key="1">
    <source>
        <dbReference type="SAM" id="MobiDB-lite"/>
    </source>
</evidence>
<proteinExistence type="predicted"/>
<feature type="region of interest" description="Disordered" evidence="1">
    <location>
        <begin position="140"/>
        <end position="165"/>
    </location>
</feature>
<feature type="compositionally biased region" description="Polar residues" evidence="1">
    <location>
        <begin position="72"/>
        <end position="81"/>
    </location>
</feature>
<name>A0A8H6F809_9LECA</name>
<feature type="region of interest" description="Disordered" evidence="1">
    <location>
        <begin position="72"/>
        <end position="110"/>
    </location>
</feature>